<dbReference type="EMBL" id="CP017708">
    <property type="protein sequence ID" value="AOY83529.1"/>
    <property type="molecule type" value="Genomic_DNA"/>
</dbReference>
<accession>A0A1D9G7A8</accession>
<dbReference type="Proteomes" id="UP000176944">
    <property type="component" value="Chromosome"/>
</dbReference>
<dbReference type="GO" id="GO:0016787">
    <property type="term" value="F:hydrolase activity"/>
    <property type="evidence" value="ECO:0007669"/>
    <property type="project" value="UniProtKB-KW"/>
</dbReference>
<proteinExistence type="predicted"/>
<keyword evidence="1" id="KW-0378">Hydrolase</keyword>
<dbReference type="InterPro" id="IPR008585">
    <property type="entry name" value="Gamma_PGA_hydro"/>
</dbReference>
<protein>
    <submittedName>
        <fullName evidence="1">Poly-gamma-glutamate hydrolase family protein</fullName>
    </submittedName>
</protein>
<gene>
    <name evidence="1" type="ORF">BJP36_30060</name>
</gene>
<dbReference type="Pfam" id="PF05908">
    <property type="entry name" value="Gamma_PGA_hydro"/>
    <property type="match status" value="1"/>
</dbReference>
<evidence type="ECO:0000313" key="2">
    <source>
        <dbReference type="Proteomes" id="UP000176944"/>
    </source>
</evidence>
<reference evidence="2" key="1">
    <citation type="submission" date="2016-10" db="EMBL/GenBank/DDBJ databases">
        <title>Comparative genomics uncovers the prolific and rare metabolic potential of the cyanobacterial genus Moorea.</title>
        <authorList>
            <person name="Leao T."/>
            <person name="Castelao G."/>
            <person name="Korobeynikov A."/>
            <person name="Monroe E.A."/>
            <person name="Podell S."/>
            <person name="Glukhov E."/>
            <person name="Allen E."/>
            <person name="Gerwick W.H."/>
            <person name="Gerwick L."/>
        </authorList>
    </citation>
    <scope>NUCLEOTIDE SEQUENCE [LARGE SCALE GENOMIC DNA]</scope>
    <source>
        <strain evidence="2">JHB</strain>
    </source>
</reference>
<name>A0A1D9G7A8_MOOP1</name>
<evidence type="ECO:0000313" key="1">
    <source>
        <dbReference type="EMBL" id="AOY83529.1"/>
    </source>
</evidence>
<dbReference type="Gene3D" id="3.40.630.100">
    <property type="entry name" value="Poly-gamma-glutamate hydrolase, zinc-binding motif"/>
    <property type="match status" value="1"/>
</dbReference>
<sequence>MDSCFDARIELNPPAQVKNREHCSVDPEKLVAIGRDQGQQVRIKRNSNEYAIYTVRKEQQEDPGNSENTVRMTLDGLKKLGINNSNEVPVNAIVEAKVPYMSCLNNQSCISDTDARAISEFIEHLDDNGTNKDLVIIAPHGGAIEVKSDTIAEEVSDRLVAIGKNVSYWRCKGWKQGGGAYQRWHITSIDIHQASFPLLNTIINRSFNYAVSFHGFNKSKRPVEKQHVDIWIGGGASYPLKAEMGNLIGNQTGLKVVVSGDLGEDDPFSGTSKKNIVNRLALNNNGIQIEI</sequence>
<organism evidence="1 2">
    <name type="scientific">Moorena producens (strain JHB)</name>
    <dbReference type="NCBI Taxonomy" id="1454205"/>
    <lineage>
        <taxon>Bacteria</taxon>
        <taxon>Bacillati</taxon>
        <taxon>Cyanobacteriota</taxon>
        <taxon>Cyanophyceae</taxon>
        <taxon>Coleofasciculales</taxon>
        <taxon>Coleofasciculaceae</taxon>
        <taxon>Moorena</taxon>
    </lineage>
</organism>
<dbReference type="InterPro" id="IPR038128">
    <property type="entry name" value="Gamma_PGA_hydro_sf"/>
</dbReference>
<dbReference type="AlphaFoldDB" id="A0A1D9G7A8"/>